<dbReference type="SUPFAM" id="SSF89392">
    <property type="entry name" value="Prokaryotic lipoproteins and lipoprotein localization factors"/>
    <property type="match status" value="1"/>
</dbReference>
<dbReference type="InterPro" id="IPR029046">
    <property type="entry name" value="LolA/LolB/LppX"/>
</dbReference>
<protein>
    <submittedName>
        <fullName evidence="3">Outer membrane lipoprotein carrier protein LolA</fullName>
    </submittedName>
</protein>
<dbReference type="PANTHER" id="PTHR35869:SF1">
    <property type="entry name" value="OUTER-MEMBRANE LIPOPROTEIN CARRIER PROTEIN"/>
    <property type="match status" value="1"/>
</dbReference>
<evidence type="ECO:0000256" key="2">
    <source>
        <dbReference type="SAM" id="MobiDB-lite"/>
    </source>
</evidence>
<organism evidence="3 4">
    <name type="scientific">Henriciella mobilis</name>
    <dbReference type="NCBI Taxonomy" id="2305467"/>
    <lineage>
        <taxon>Bacteria</taxon>
        <taxon>Pseudomonadati</taxon>
        <taxon>Pseudomonadota</taxon>
        <taxon>Alphaproteobacteria</taxon>
        <taxon>Hyphomonadales</taxon>
        <taxon>Hyphomonadaceae</taxon>
        <taxon>Henriciella</taxon>
    </lineage>
</organism>
<sequence length="272" mass="29522">MMSGVPLAFEVDPAFLMPVASPVVIHSAQAAPVQPVQPSGNDAEADEAEAETPAPITFENDQPEPEESSQPNETMEKVIPPAPASNGSLTGSERQAILDKAASALAAAKTAKGRFVQVSPDGSVTRGDFALRRPGRMRFDYDDPTPILIVADGTTVAMEDSELETVDRVPLASTPLGLILDDELDFQTDARVIDVKSRNNQVAITLESRSDEAEGQLTLYFDSETYALLSWNALDANRQTTLVRLDDVKTNVRLDPRLFILEDPADEEEDER</sequence>
<dbReference type="AlphaFoldDB" id="A0A399RGP6"/>
<keyword evidence="1" id="KW-0732">Signal</keyword>
<evidence type="ECO:0000256" key="1">
    <source>
        <dbReference type="ARBA" id="ARBA00022729"/>
    </source>
</evidence>
<evidence type="ECO:0000313" key="3">
    <source>
        <dbReference type="EMBL" id="RIJ30776.1"/>
    </source>
</evidence>
<dbReference type="EMBL" id="QWFX01000006">
    <property type="protein sequence ID" value="RIJ30776.1"/>
    <property type="molecule type" value="Genomic_DNA"/>
</dbReference>
<dbReference type="Pfam" id="PF03548">
    <property type="entry name" value="LolA"/>
    <property type="match status" value="1"/>
</dbReference>
<dbReference type="PANTHER" id="PTHR35869">
    <property type="entry name" value="OUTER-MEMBRANE LIPOPROTEIN CARRIER PROTEIN"/>
    <property type="match status" value="1"/>
</dbReference>
<dbReference type="CDD" id="cd16325">
    <property type="entry name" value="LolA"/>
    <property type="match status" value="1"/>
</dbReference>
<name>A0A399RGP6_9PROT</name>
<accession>A0A399RGP6</accession>
<dbReference type="Gene3D" id="2.50.20.10">
    <property type="entry name" value="Lipoprotein localisation LolA/LolB/LppX"/>
    <property type="match status" value="1"/>
</dbReference>
<reference evidence="3 4" key="1">
    <citation type="submission" date="2018-08" db="EMBL/GenBank/DDBJ databases">
        <title>Henriciella mobilis sp. nov., isolated from seawater.</title>
        <authorList>
            <person name="Cheng H."/>
            <person name="Wu Y.-H."/>
            <person name="Xu X.-W."/>
            <person name="Guo L.-L."/>
        </authorList>
    </citation>
    <scope>NUCLEOTIDE SEQUENCE [LARGE SCALE GENOMIC DNA]</scope>
    <source>
        <strain evidence="3 4">JN25</strain>
    </source>
</reference>
<keyword evidence="3" id="KW-0449">Lipoprotein</keyword>
<keyword evidence="4" id="KW-1185">Reference proteome</keyword>
<comment type="caution">
    <text evidence="3">The sequence shown here is derived from an EMBL/GenBank/DDBJ whole genome shotgun (WGS) entry which is preliminary data.</text>
</comment>
<gene>
    <name evidence="3" type="ORF">D1223_07600</name>
</gene>
<feature type="region of interest" description="Disordered" evidence="2">
    <location>
        <begin position="33"/>
        <end position="90"/>
    </location>
</feature>
<dbReference type="OrthoDB" id="9800501at2"/>
<dbReference type="InterPro" id="IPR004564">
    <property type="entry name" value="OM_lipoprot_carrier_LolA-like"/>
</dbReference>
<proteinExistence type="predicted"/>
<evidence type="ECO:0000313" key="4">
    <source>
        <dbReference type="Proteomes" id="UP000266385"/>
    </source>
</evidence>
<dbReference type="Proteomes" id="UP000266385">
    <property type="component" value="Unassembled WGS sequence"/>
</dbReference>